<dbReference type="GO" id="GO:0045429">
    <property type="term" value="P:positive regulation of nitric oxide biosynthetic process"/>
    <property type="evidence" value="ECO:0007669"/>
    <property type="project" value="TreeGrafter"/>
</dbReference>
<dbReference type="Gene3D" id="3.75.10.10">
    <property type="entry name" value="L-arginine/glycine Amidinotransferase, Chain A"/>
    <property type="match status" value="1"/>
</dbReference>
<evidence type="ECO:0000313" key="3">
    <source>
        <dbReference type="EMBL" id="MBY08818.1"/>
    </source>
</evidence>
<dbReference type="GO" id="GO:0016597">
    <property type="term" value="F:amino acid binding"/>
    <property type="evidence" value="ECO:0007669"/>
    <property type="project" value="TreeGrafter"/>
</dbReference>
<dbReference type="PANTHER" id="PTHR12737:SF9">
    <property type="entry name" value="DIMETHYLARGININASE"/>
    <property type="match status" value="1"/>
</dbReference>
<evidence type="ECO:0000256" key="2">
    <source>
        <dbReference type="ARBA" id="ARBA00022801"/>
    </source>
</evidence>
<dbReference type="GO" id="GO:0000052">
    <property type="term" value="P:citrulline metabolic process"/>
    <property type="evidence" value="ECO:0007669"/>
    <property type="project" value="TreeGrafter"/>
</dbReference>
<dbReference type="PANTHER" id="PTHR12737">
    <property type="entry name" value="DIMETHYLARGININE DIMETHYLAMINOHYDROLASE"/>
    <property type="match status" value="1"/>
</dbReference>
<organism evidence="3">
    <name type="scientific">Ornithodoros turicata</name>
    <dbReference type="NCBI Taxonomy" id="34597"/>
    <lineage>
        <taxon>Eukaryota</taxon>
        <taxon>Metazoa</taxon>
        <taxon>Ecdysozoa</taxon>
        <taxon>Arthropoda</taxon>
        <taxon>Chelicerata</taxon>
        <taxon>Arachnida</taxon>
        <taxon>Acari</taxon>
        <taxon>Parasitiformes</taxon>
        <taxon>Ixodida</taxon>
        <taxon>Ixodoidea</taxon>
        <taxon>Argasidae</taxon>
        <taxon>Ornithodorinae</taxon>
        <taxon>Ornithodoros</taxon>
    </lineage>
</organism>
<dbReference type="GO" id="GO:0016403">
    <property type="term" value="F:dimethylargininase activity"/>
    <property type="evidence" value="ECO:0007669"/>
    <property type="project" value="TreeGrafter"/>
</dbReference>
<reference evidence="3" key="1">
    <citation type="submission" date="2018-03" db="EMBL/GenBank/DDBJ databases">
        <title>The relapsing fever spirochete Borrelia turicatae persists in the highly oxidative environment of its soft-bodied tick vector.</title>
        <authorList>
            <person name="Bourret T.J."/>
            <person name="Boyle W.K."/>
            <person name="Valenzuela J.G."/>
            <person name="Oliveira F."/>
            <person name="Lopez J.E."/>
        </authorList>
    </citation>
    <scope>NUCLEOTIDE SEQUENCE</scope>
    <source>
        <strain evidence="3">Kansas strain/isolate</strain>
        <tissue evidence="3">Salivary glands</tissue>
    </source>
</reference>
<dbReference type="FunFam" id="3.75.10.10:FF:000004">
    <property type="entry name" value="N(G),N(G)-dimethylarginine dimethylaminohydrolase 1"/>
    <property type="match status" value="1"/>
</dbReference>
<dbReference type="Pfam" id="PF19420">
    <property type="entry name" value="DDAH_eukar"/>
    <property type="match status" value="1"/>
</dbReference>
<protein>
    <submittedName>
        <fullName evidence="3">Putative ngng-dimethylarginine dimethylaminohydrolase 1</fullName>
    </submittedName>
</protein>
<dbReference type="EMBL" id="GGLE01004692">
    <property type="protein sequence ID" value="MBY08818.1"/>
    <property type="molecule type" value="Transcribed_RNA"/>
</dbReference>
<proteinExistence type="inferred from homology"/>
<dbReference type="SUPFAM" id="SSF55909">
    <property type="entry name" value="Pentein"/>
    <property type="match status" value="1"/>
</dbReference>
<dbReference type="InterPro" id="IPR033199">
    <property type="entry name" value="DDAH-like"/>
</dbReference>
<sequence length="269" mass="29875">MAFGRYTHAIVCRVPNSIKQCSSAAVGDINPEVAKKEHEELCKILRSLDLDVIELQADESTPECAYVDDTAIIVNGTALICRPANTQRQKEVDVIRATIKKELEIPVVEIRDTNALIEGGNVLFTGREFFVGISARTNEAGARALAAAFPEFPVTPIRIPKQLHLKSLLSMAGPDIICLSSGSESQYVKRQIEREATFQYQTVTVPDDEAANCLYINGRLVHRREFPESDKEFGNKIDYDRVSLSATELCKKGDGLTNLAILVRKSRYF</sequence>
<dbReference type="AlphaFoldDB" id="A0A2R5LH95"/>
<comment type="similarity">
    <text evidence="1">Belongs to the DDAH family.</text>
</comment>
<evidence type="ECO:0000256" key="1">
    <source>
        <dbReference type="ARBA" id="ARBA00008532"/>
    </source>
</evidence>
<dbReference type="GO" id="GO:0006525">
    <property type="term" value="P:arginine metabolic process"/>
    <property type="evidence" value="ECO:0007669"/>
    <property type="project" value="TreeGrafter"/>
</dbReference>
<name>A0A2R5LH95_9ACAR</name>
<accession>A0A2R5LH95</accession>
<keyword evidence="2 3" id="KW-0378">Hydrolase</keyword>